<feature type="region of interest" description="Disordered" evidence="9">
    <location>
        <begin position="483"/>
        <end position="508"/>
    </location>
</feature>
<evidence type="ECO:0000256" key="3">
    <source>
        <dbReference type="ARBA" id="ARBA00022553"/>
    </source>
</evidence>
<dbReference type="EMBL" id="BAAADU010000002">
    <property type="protein sequence ID" value="GAA0657467.1"/>
    <property type="molecule type" value="Genomic_DNA"/>
</dbReference>
<dbReference type="InterPro" id="IPR050351">
    <property type="entry name" value="BphY/WalK/GraS-like"/>
</dbReference>
<dbReference type="RefSeq" id="WP_227259708.1">
    <property type="nucleotide sequence ID" value="NZ_BAAADU010000002.1"/>
</dbReference>
<dbReference type="InterPro" id="IPR036097">
    <property type="entry name" value="HisK_dim/P_sf"/>
</dbReference>
<feature type="transmembrane region" description="Helical" evidence="10">
    <location>
        <begin position="6"/>
        <end position="24"/>
    </location>
</feature>
<evidence type="ECO:0000256" key="9">
    <source>
        <dbReference type="SAM" id="MobiDB-lite"/>
    </source>
</evidence>
<evidence type="ECO:0000256" key="8">
    <source>
        <dbReference type="ARBA" id="ARBA00023012"/>
    </source>
</evidence>
<feature type="domain" description="Histidine kinase" evidence="11">
    <location>
        <begin position="341"/>
        <end position="549"/>
    </location>
</feature>
<evidence type="ECO:0000256" key="6">
    <source>
        <dbReference type="ARBA" id="ARBA00022777"/>
    </source>
</evidence>
<keyword evidence="10" id="KW-1133">Transmembrane helix</keyword>
<evidence type="ECO:0000259" key="11">
    <source>
        <dbReference type="PROSITE" id="PS50109"/>
    </source>
</evidence>
<keyword evidence="10" id="KW-0472">Membrane</keyword>
<dbReference type="SMART" id="SM00388">
    <property type="entry name" value="HisKA"/>
    <property type="match status" value="1"/>
</dbReference>
<gene>
    <name evidence="12" type="ORF">GCM10009019_22030</name>
</gene>
<evidence type="ECO:0000256" key="10">
    <source>
        <dbReference type="SAM" id="Phobius"/>
    </source>
</evidence>
<comment type="caution">
    <text evidence="12">The sequence shown here is derived from an EMBL/GenBank/DDBJ whole genome shotgun (WGS) entry which is preliminary data.</text>
</comment>
<dbReference type="EC" id="2.7.13.3" evidence="2"/>
<evidence type="ECO:0000313" key="12">
    <source>
        <dbReference type="EMBL" id="GAA0657467.1"/>
    </source>
</evidence>
<dbReference type="SUPFAM" id="SSF55874">
    <property type="entry name" value="ATPase domain of HSP90 chaperone/DNA topoisomerase II/histidine kinase"/>
    <property type="match status" value="1"/>
</dbReference>
<feature type="compositionally biased region" description="Basic and acidic residues" evidence="9">
    <location>
        <begin position="494"/>
        <end position="504"/>
    </location>
</feature>
<proteinExistence type="predicted"/>
<reference evidence="12 13" key="1">
    <citation type="journal article" date="2019" name="Int. J. Syst. Evol. Microbiol.">
        <title>The Global Catalogue of Microorganisms (GCM) 10K type strain sequencing project: providing services to taxonomists for standard genome sequencing and annotation.</title>
        <authorList>
            <consortium name="The Broad Institute Genomics Platform"/>
            <consortium name="The Broad Institute Genome Sequencing Center for Infectious Disease"/>
            <person name="Wu L."/>
            <person name="Ma J."/>
        </authorList>
    </citation>
    <scope>NUCLEOTIDE SEQUENCE [LARGE SCALE GENOMIC DNA]</scope>
    <source>
        <strain evidence="12 13">JCM 16327</strain>
    </source>
</reference>
<dbReference type="CDD" id="cd00075">
    <property type="entry name" value="HATPase"/>
    <property type="match status" value="1"/>
</dbReference>
<dbReference type="SUPFAM" id="SSF47384">
    <property type="entry name" value="Homodimeric domain of signal transducing histidine kinase"/>
    <property type="match status" value="1"/>
</dbReference>
<dbReference type="GO" id="GO:0000156">
    <property type="term" value="F:phosphorelay response regulator activity"/>
    <property type="evidence" value="ECO:0007669"/>
    <property type="project" value="TreeGrafter"/>
</dbReference>
<dbReference type="InterPro" id="IPR004358">
    <property type="entry name" value="Sig_transdc_His_kin-like_C"/>
</dbReference>
<dbReference type="PANTHER" id="PTHR42878:SF7">
    <property type="entry name" value="SENSOR HISTIDINE KINASE GLRK"/>
    <property type="match status" value="1"/>
</dbReference>
<dbReference type="Proteomes" id="UP001500194">
    <property type="component" value="Unassembled WGS sequence"/>
</dbReference>
<evidence type="ECO:0000256" key="1">
    <source>
        <dbReference type="ARBA" id="ARBA00000085"/>
    </source>
</evidence>
<dbReference type="AlphaFoldDB" id="A0AAV3T2U6"/>
<dbReference type="GO" id="GO:0030295">
    <property type="term" value="F:protein kinase activator activity"/>
    <property type="evidence" value="ECO:0007669"/>
    <property type="project" value="TreeGrafter"/>
</dbReference>
<evidence type="ECO:0000256" key="5">
    <source>
        <dbReference type="ARBA" id="ARBA00022741"/>
    </source>
</evidence>
<organism evidence="12 13">
    <name type="scientific">Salarchaeum japonicum</name>
    <dbReference type="NCBI Taxonomy" id="555573"/>
    <lineage>
        <taxon>Archaea</taxon>
        <taxon>Methanobacteriati</taxon>
        <taxon>Methanobacteriota</taxon>
        <taxon>Stenosarchaea group</taxon>
        <taxon>Halobacteria</taxon>
        <taxon>Halobacteriales</taxon>
        <taxon>Halobacteriaceae</taxon>
    </lineage>
</organism>
<accession>A0AAV3T2U6</accession>
<feature type="transmembrane region" description="Helical" evidence="10">
    <location>
        <begin position="198"/>
        <end position="221"/>
    </location>
</feature>
<protein>
    <recommendedName>
        <fullName evidence="2">histidine kinase</fullName>
        <ecNumber evidence="2">2.7.13.3</ecNumber>
    </recommendedName>
</protein>
<dbReference type="GO" id="GO:0007234">
    <property type="term" value="P:osmosensory signaling via phosphorelay pathway"/>
    <property type="evidence" value="ECO:0007669"/>
    <property type="project" value="TreeGrafter"/>
</dbReference>
<dbReference type="InterPro" id="IPR003661">
    <property type="entry name" value="HisK_dim/P_dom"/>
</dbReference>
<name>A0AAV3T2U6_9EURY</name>
<dbReference type="GeneID" id="68573116"/>
<evidence type="ECO:0000256" key="2">
    <source>
        <dbReference type="ARBA" id="ARBA00012438"/>
    </source>
</evidence>
<evidence type="ECO:0000256" key="4">
    <source>
        <dbReference type="ARBA" id="ARBA00022679"/>
    </source>
</evidence>
<dbReference type="CDD" id="cd00082">
    <property type="entry name" value="HisKA"/>
    <property type="match status" value="1"/>
</dbReference>
<dbReference type="Pfam" id="PF16927">
    <property type="entry name" value="HisKA_7TM"/>
    <property type="match status" value="1"/>
</dbReference>
<evidence type="ECO:0000256" key="7">
    <source>
        <dbReference type="ARBA" id="ARBA00022840"/>
    </source>
</evidence>
<dbReference type="Gene3D" id="3.30.565.10">
    <property type="entry name" value="Histidine kinase-like ATPase, C-terminal domain"/>
    <property type="match status" value="1"/>
</dbReference>
<sequence>MDGLLLAHVAVFAVSAVLCAVSIPRALAIQHADTRWGLVGLLGSVGLWAAGYVGYLVAPTNALREAFYILGFSFAFVAVGAFLYFCAAYTGRPPRRVPYRKTALAAFAVVVGLKVTNPLHEFYFTTEWTTTPFPHLAVVHQPAYWLILGLSYALTAVGFFMLLERFYRTGTDSRPLVVLLVLTGVPALATTLGEEIDWLLPLMYEPPGVALFAVGVLFVYARRFEAIRLTSNATDPAVFLDADGRVRDYNTAALAILPSLDGSVGAPIDRVNDLLAAELDDPGVVAVEDDTTRYYQVSTAPFTAGDARMGQLVTLTDVTDRETYRRQLESKTEQLEALTRVVRHDIRNDMTVITGWGETLRDHVDDDGRDALDRVLRTADHVVDVTDTVGEFLDALSGAASLDLRPVSLHRTLTAELAAVRESHPDADYAVEGAIPDVDVRATGLLSSVFRNLLENAARHSDRDTPSVTVSCTERDDTVEIRVADDGPGIPDAQKSRLFDRGEKGAASPGSGIGLYLVQTLVEQFDGTVHVEDNDPRGAVFVVELERAV</sequence>
<keyword evidence="5" id="KW-0547">Nucleotide-binding</keyword>
<dbReference type="Pfam" id="PF00512">
    <property type="entry name" value="HisKA"/>
    <property type="match status" value="1"/>
</dbReference>
<dbReference type="InterPro" id="IPR036890">
    <property type="entry name" value="HATPase_C_sf"/>
</dbReference>
<feature type="transmembrane region" description="Helical" evidence="10">
    <location>
        <begin position="175"/>
        <end position="192"/>
    </location>
</feature>
<dbReference type="PANTHER" id="PTHR42878">
    <property type="entry name" value="TWO-COMPONENT HISTIDINE KINASE"/>
    <property type="match status" value="1"/>
</dbReference>
<feature type="transmembrane region" description="Helical" evidence="10">
    <location>
        <begin position="67"/>
        <end position="90"/>
    </location>
</feature>
<keyword evidence="7" id="KW-0067">ATP-binding</keyword>
<keyword evidence="3" id="KW-0597">Phosphoprotein</keyword>
<keyword evidence="10" id="KW-0812">Transmembrane</keyword>
<dbReference type="GO" id="GO:0005524">
    <property type="term" value="F:ATP binding"/>
    <property type="evidence" value="ECO:0007669"/>
    <property type="project" value="UniProtKB-KW"/>
</dbReference>
<dbReference type="SMART" id="SM00387">
    <property type="entry name" value="HATPase_c"/>
    <property type="match status" value="1"/>
</dbReference>
<keyword evidence="13" id="KW-1185">Reference proteome</keyword>
<dbReference type="GO" id="GO:0000155">
    <property type="term" value="F:phosphorelay sensor kinase activity"/>
    <property type="evidence" value="ECO:0007669"/>
    <property type="project" value="InterPro"/>
</dbReference>
<dbReference type="InterPro" id="IPR003594">
    <property type="entry name" value="HATPase_dom"/>
</dbReference>
<comment type="catalytic activity">
    <reaction evidence="1">
        <text>ATP + protein L-histidine = ADP + protein N-phospho-L-histidine.</text>
        <dbReference type="EC" id="2.7.13.3"/>
    </reaction>
</comment>
<dbReference type="PRINTS" id="PR00344">
    <property type="entry name" value="BCTRLSENSOR"/>
</dbReference>
<dbReference type="InterPro" id="IPR031621">
    <property type="entry name" value="HisKA_7TM"/>
</dbReference>
<dbReference type="InterPro" id="IPR035965">
    <property type="entry name" value="PAS-like_dom_sf"/>
</dbReference>
<dbReference type="Pfam" id="PF02518">
    <property type="entry name" value="HATPase_c"/>
    <property type="match status" value="1"/>
</dbReference>
<dbReference type="SUPFAM" id="SSF55785">
    <property type="entry name" value="PYP-like sensor domain (PAS domain)"/>
    <property type="match status" value="1"/>
</dbReference>
<dbReference type="InterPro" id="IPR005467">
    <property type="entry name" value="His_kinase_dom"/>
</dbReference>
<keyword evidence="4" id="KW-0808">Transferase</keyword>
<feature type="transmembrane region" description="Helical" evidence="10">
    <location>
        <begin position="36"/>
        <end position="55"/>
    </location>
</feature>
<evidence type="ECO:0000313" key="13">
    <source>
        <dbReference type="Proteomes" id="UP001500194"/>
    </source>
</evidence>
<feature type="transmembrane region" description="Helical" evidence="10">
    <location>
        <begin position="143"/>
        <end position="163"/>
    </location>
</feature>
<keyword evidence="8" id="KW-0902">Two-component regulatory system</keyword>
<feature type="transmembrane region" description="Helical" evidence="10">
    <location>
        <begin position="102"/>
        <end position="123"/>
    </location>
</feature>
<keyword evidence="6 12" id="KW-0418">Kinase</keyword>
<dbReference type="PROSITE" id="PS50109">
    <property type="entry name" value="HIS_KIN"/>
    <property type="match status" value="1"/>
</dbReference>